<dbReference type="SUPFAM" id="SSF56672">
    <property type="entry name" value="DNA/RNA polymerases"/>
    <property type="match status" value="1"/>
</dbReference>
<feature type="domain" description="DNA-directed DNA polymerase family B multifunctional" evidence="8">
    <location>
        <begin position="138"/>
        <end position="262"/>
    </location>
</feature>
<reference evidence="9 10" key="1">
    <citation type="submission" date="2018-08" db="EMBL/GenBank/DDBJ databases">
        <title>Genome and evolution of the arbuscular mycorrhizal fungus Diversispora epigaea (formerly Glomus versiforme) and its bacterial endosymbionts.</title>
        <authorList>
            <person name="Sun X."/>
            <person name="Fei Z."/>
            <person name="Harrison M."/>
        </authorList>
    </citation>
    <scope>NUCLEOTIDE SEQUENCE [LARGE SCALE GENOMIC DNA]</scope>
    <source>
        <strain evidence="9 10">IT104</strain>
    </source>
</reference>
<comment type="catalytic activity">
    <reaction evidence="6 7">
        <text>DNA(n) + a 2'-deoxyribonucleoside 5'-triphosphate = DNA(n+1) + diphosphate</text>
        <dbReference type="Rhea" id="RHEA:22508"/>
        <dbReference type="Rhea" id="RHEA-COMP:17339"/>
        <dbReference type="Rhea" id="RHEA-COMP:17340"/>
        <dbReference type="ChEBI" id="CHEBI:33019"/>
        <dbReference type="ChEBI" id="CHEBI:61560"/>
        <dbReference type="ChEBI" id="CHEBI:173112"/>
        <dbReference type="EC" id="2.7.7.7"/>
    </reaction>
</comment>
<dbReference type="GO" id="GO:0003887">
    <property type="term" value="F:DNA-directed DNA polymerase activity"/>
    <property type="evidence" value="ECO:0007669"/>
    <property type="project" value="UniProtKB-KW"/>
</dbReference>
<name>A0A397JHY6_9GLOM</name>
<dbReference type="PRINTS" id="PR00106">
    <property type="entry name" value="DNAPOLB"/>
</dbReference>
<evidence type="ECO:0000256" key="6">
    <source>
        <dbReference type="ARBA" id="ARBA00049244"/>
    </source>
</evidence>
<dbReference type="GO" id="GO:0000166">
    <property type="term" value="F:nucleotide binding"/>
    <property type="evidence" value="ECO:0007669"/>
    <property type="project" value="InterPro"/>
</dbReference>
<accession>A0A397JHY6</accession>
<evidence type="ECO:0000256" key="7">
    <source>
        <dbReference type="RuleBase" id="RU000442"/>
    </source>
</evidence>
<dbReference type="Pfam" id="PF00136">
    <property type="entry name" value="DNA_pol_B"/>
    <property type="match status" value="2"/>
</dbReference>
<dbReference type="SUPFAM" id="SSF53098">
    <property type="entry name" value="Ribonuclease H-like"/>
    <property type="match status" value="1"/>
</dbReference>
<dbReference type="Proteomes" id="UP000266861">
    <property type="component" value="Unassembled WGS sequence"/>
</dbReference>
<dbReference type="InterPro" id="IPR036397">
    <property type="entry name" value="RNaseH_sf"/>
</dbReference>
<keyword evidence="2 7" id="KW-0808">Transferase</keyword>
<proteinExistence type="inferred from homology"/>
<evidence type="ECO:0000256" key="2">
    <source>
        <dbReference type="ARBA" id="ARBA00022679"/>
    </source>
</evidence>
<dbReference type="AlphaFoldDB" id="A0A397JHY6"/>
<evidence type="ECO:0000313" key="10">
    <source>
        <dbReference type="Proteomes" id="UP000266861"/>
    </source>
</evidence>
<comment type="similarity">
    <text evidence="1 7">Belongs to the DNA polymerase type-B family.</text>
</comment>
<dbReference type="InterPro" id="IPR017964">
    <property type="entry name" value="DNA-dir_DNA_pol_B_CS"/>
</dbReference>
<dbReference type="STRING" id="1348612.A0A397JHY6"/>
<dbReference type="GO" id="GO:0006261">
    <property type="term" value="P:DNA-templated DNA replication"/>
    <property type="evidence" value="ECO:0007669"/>
    <property type="project" value="TreeGrafter"/>
</dbReference>
<evidence type="ECO:0000256" key="4">
    <source>
        <dbReference type="ARBA" id="ARBA00022932"/>
    </source>
</evidence>
<dbReference type="Gene3D" id="3.90.1600.10">
    <property type="entry name" value="Palm domain of DNA polymerase"/>
    <property type="match status" value="1"/>
</dbReference>
<dbReference type="InterPro" id="IPR050240">
    <property type="entry name" value="DNA_pol_type-B"/>
</dbReference>
<dbReference type="PANTHER" id="PTHR10322:SF23">
    <property type="entry name" value="DNA POLYMERASE DELTA CATALYTIC SUBUNIT"/>
    <property type="match status" value="1"/>
</dbReference>
<evidence type="ECO:0000256" key="3">
    <source>
        <dbReference type="ARBA" id="ARBA00022695"/>
    </source>
</evidence>
<organism evidence="9 10">
    <name type="scientific">Diversispora epigaea</name>
    <dbReference type="NCBI Taxonomy" id="1348612"/>
    <lineage>
        <taxon>Eukaryota</taxon>
        <taxon>Fungi</taxon>
        <taxon>Fungi incertae sedis</taxon>
        <taxon>Mucoromycota</taxon>
        <taxon>Glomeromycotina</taxon>
        <taxon>Glomeromycetes</taxon>
        <taxon>Diversisporales</taxon>
        <taxon>Diversisporaceae</taxon>
        <taxon>Diversispora</taxon>
    </lineage>
</organism>
<evidence type="ECO:0000259" key="8">
    <source>
        <dbReference type="Pfam" id="PF00136"/>
    </source>
</evidence>
<sequence length="814" mass="94241">MTPLIQICLVDVETKLDPNWITVICGNQTNLLKAFALCWKYLAPDIQKLYSKAEKSSLAFYLEECKLKNKVDLPIHRMNKYYERALKETNNTTTEQMHEVAKYCINDALSCQRLMVKHNVINEYRKKVWELGFLNTMNPQKQTESGKYPGAYVFPPEKGLENKRPVTSLDYASLYPSLIMTYNLSPDKIILTREHAISVARSGKKLHRIDFQFKGSDIIAWSVKHENQLEMEGLYVIVLKELLIKRNEMKKCLAPLSEKKENMELILSNIEGELTIPEVIEYILKNTEKKNRDKLTKKLYPFINKNNHEFMVEYNSICFDHACLNAKQTALKVYVNTFYGASGSSDSPFFSLPLVGGVTSAGQRNIKLVADFVKNKGFQIKYGDTDSLYLVCPEEYFQECDTAYNDGNGNRISKEKYWNEMIKISMRVMGELRDEVNKFLKKDNGNTYLKMAYEEVLFPVVFTGKKKYYGIQHIKELNFDPNPDKLFIKDIDIVKRGQSKLSRKIGKEIMRESMEINNNKTLYQIVEVVLKKIVKNSFQIEINECIKTYAWKPDKDNKSVKCFISRMKSKYIREVVEFQQLIKKGLSSTPYIYNIPEPGERFECIVIEEEPRYDELGDYMEYPDVAKKLNKKIDINYYLKSVVNLCARFINSDKYGPKKEEAIISHLWKDATTHAQKICSSISKAGITRPLGASTGHNNYLNALDKIADSIYLKLSDLLSKLSKLNVEYRNGLYRLIMQAQKCKPNITILEEYIFRYNLESECEALIKFRNTWYKVIGLESACPQALSIMQKSKKDNSPDINEIIDLYCSSGII</sequence>
<keyword evidence="7" id="KW-0235">DNA replication</keyword>
<dbReference type="InterPro" id="IPR012337">
    <property type="entry name" value="RNaseH-like_sf"/>
</dbReference>
<dbReference type="InterPro" id="IPR043502">
    <property type="entry name" value="DNA/RNA_pol_sf"/>
</dbReference>
<keyword evidence="3 7" id="KW-0548">Nucleotidyltransferase</keyword>
<dbReference type="InterPro" id="IPR042087">
    <property type="entry name" value="DNA_pol_B_thumb"/>
</dbReference>
<dbReference type="InterPro" id="IPR006172">
    <property type="entry name" value="DNA-dir_DNA_pol_B"/>
</dbReference>
<dbReference type="PROSITE" id="PS00116">
    <property type="entry name" value="DNA_POLYMERASE_B"/>
    <property type="match status" value="1"/>
</dbReference>
<feature type="domain" description="DNA-directed DNA polymerase family B multifunctional" evidence="8">
    <location>
        <begin position="320"/>
        <end position="650"/>
    </location>
</feature>
<keyword evidence="10" id="KW-1185">Reference proteome</keyword>
<gene>
    <name evidence="9" type="ORF">Glove_40g157</name>
</gene>
<dbReference type="InterPro" id="IPR023211">
    <property type="entry name" value="DNA_pol_palm_dom_sf"/>
</dbReference>
<dbReference type="GO" id="GO:0003677">
    <property type="term" value="F:DNA binding"/>
    <property type="evidence" value="ECO:0007669"/>
    <property type="project" value="UniProtKB-KW"/>
</dbReference>
<evidence type="ECO:0000313" key="9">
    <source>
        <dbReference type="EMBL" id="RHZ87187.1"/>
    </source>
</evidence>
<evidence type="ECO:0000256" key="1">
    <source>
        <dbReference type="ARBA" id="ARBA00005755"/>
    </source>
</evidence>
<keyword evidence="5 7" id="KW-0238">DNA-binding</keyword>
<dbReference type="PANTHER" id="PTHR10322">
    <property type="entry name" value="DNA POLYMERASE CATALYTIC SUBUNIT"/>
    <property type="match status" value="1"/>
</dbReference>
<dbReference type="OrthoDB" id="2348475at2759"/>
<dbReference type="InterPro" id="IPR006134">
    <property type="entry name" value="DNA-dir_DNA_pol_B_multi_dom"/>
</dbReference>
<keyword evidence="4 7" id="KW-0239">DNA-directed DNA polymerase</keyword>
<dbReference type="SMART" id="SM00486">
    <property type="entry name" value="POLBc"/>
    <property type="match status" value="1"/>
</dbReference>
<evidence type="ECO:0000256" key="5">
    <source>
        <dbReference type="ARBA" id="ARBA00023125"/>
    </source>
</evidence>
<protein>
    <recommendedName>
        <fullName evidence="7">DNA polymerase</fullName>
        <ecNumber evidence="7">2.7.7.7</ecNumber>
    </recommendedName>
</protein>
<comment type="caution">
    <text evidence="9">The sequence shown here is derived from an EMBL/GenBank/DDBJ whole genome shotgun (WGS) entry which is preliminary data.</text>
</comment>
<dbReference type="Gene3D" id="3.30.420.10">
    <property type="entry name" value="Ribonuclease H-like superfamily/Ribonuclease H"/>
    <property type="match status" value="1"/>
</dbReference>
<dbReference type="Gene3D" id="1.10.132.60">
    <property type="entry name" value="DNA polymerase family B, C-terminal domain"/>
    <property type="match status" value="1"/>
</dbReference>
<dbReference type="EMBL" id="PQFF01000038">
    <property type="protein sequence ID" value="RHZ87187.1"/>
    <property type="molecule type" value="Genomic_DNA"/>
</dbReference>
<dbReference type="EC" id="2.7.7.7" evidence="7"/>